<sequence>MAFRINNRNKEPHHEASENAYGQSEQRSAWMTTPGSQGPQQGTKIMHQDHGVSSSRLRPGVWEEVMTRWGNQAPFVSSANSIWGAHLHRSSRQAHEQFGIIIIARPHLLYYLSYAANQYRVLKLFPVRHADATSLACMKESAGRKVHAAPTGCIAASMSRPVS</sequence>
<proteinExistence type="predicted"/>
<dbReference type="EMBL" id="ML976696">
    <property type="protein sequence ID" value="KAF1971030.1"/>
    <property type="molecule type" value="Genomic_DNA"/>
</dbReference>
<feature type="region of interest" description="Disordered" evidence="1">
    <location>
        <begin position="1"/>
        <end position="54"/>
    </location>
</feature>
<name>A0A6A5V2W7_9PLEO</name>
<reference evidence="2" key="1">
    <citation type="journal article" date="2020" name="Stud. Mycol.">
        <title>101 Dothideomycetes genomes: a test case for predicting lifestyles and emergence of pathogens.</title>
        <authorList>
            <person name="Haridas S."/>
            <person name="Albert R."/>
            <person name="Binder M."/>
            <person name="Bloem J."/>
            <person name="Labutti K."/>
            <person name="Salamov A."/>
            <person name="Andreopoulos B."/>
            <person name="Baker S."/>
            <person name="Barry K."/>
            <person name="Bills G."/>
            <person name="Bluhm B."/>
            <person name="Cannon C."/>
            <person name="Castanera R."/>
            <person name="Culley D."/>
            <person name="Daum C."/>
            <person name="Ezra D."/>
            <person name="Gonzalez J."/>
            <person name="Henrissat B."/>
            <person name="Kuo A."/>
            <person name="Liang C."/>
            <person name="Lipzen A."/>
            <person name="Lutzoni F."/>
            <person name="Magnuson J."/>
            <person name="Mondo S."/>
            <person name="Nolan M."/>
            <person name="Ohm R."/>
            <person name="Pangilinan J."/>
            <person name="Park H.-J."/>
            <person name="Ramirez L."/>
            <person name="Alfaro M."/>
            <person name="Sun H."/>
            <person name="Tritt A."/>
            <person name="Yoshinaga Y."/>
            <person name="Zwiers L.-H."/>
            <person name="Turgeon B."/>
            <person name="Goodwin S."/>
            <person name="Spatafora J."/>
            <person name="Crous P."/>
            <person name="Grigoriev I."/>
        </authorList>
    </citation>
    <scope>NUCLEOTIDE SEQUENCE</scope>
    <source>
        <strain evidence="2">CBS 107.79</strain>
    </source>
</reference>
<evidence type="ECO:0000313" key="2">
    <source>
        <dbReference type="EMBL" id="KAF1971030.1"/>
    </source>
</evidence>
<protein>
    <submittedName>
        <fullName evidence="2">Uncharacterized protein</fullName>
    </submittedName>
</protein>
<dbReference type="AlphaFoldDB" id="A0A6A5V2W7"/>
<feature type="compositionally biased region" description="Basic and acidic residues" evidence="1">
    <location>
        <begin position="8"/>
        <end position="17"/>
    </location>
</feature>
<feature type="compositionally biased region" description="Polar residues" evidence="1">
    <location>
        <begin position="20"/>
        <end position="43"/>
    </location>
</feature>
<evidence type="ECO:0000256" key="1">
    <source>
        <dbReference type="SAM" id="MobiDB-lite"/>
    </source>
</evidence>
<gene>
    <name evidence="2" type="ORF">BU23DRAFT_648427</name>
</gene>
<keyword evidence="3" id="KW-1185">Reference proteome</keyword>
<accession>A0A6A5V2W7</accession>
<evidence type="ECO:0000313" key="3">
    <source>
        <dbReference type="Proteomes" id="UP000800036"/>
    </source>
</evidence>
<organism evidence="2 3">
    <name type="scientific">Bimuria novae-zelandiae CBS 107.79</name>
    <dbReference type="NCBI Taxonomy" id="1447943"/>
    <lineage>
        <taxon>Eukaryota</taxon>
        <taxon>Fungi</taxon>
        <taxon>Dikarya</taxon>
        <taxon>Ascomycota</taxon>
        <taxon>Pezizomycotina</taxon>
        <taxon>Dothideomycetes</taxon>
        <taxon>Pleosporomycetidae</taxon>
        <taxon>Pleosporales</taxon>
        <taxon>Massarineae</taxon>
        <taxon>Didymosphaeriaceae</taxon>
        <taxon>Bimuria</taxon>
    </lineage>
</organism>
<dbReference type="Proteomes" id="UP000800036">
    <property type="component" value="Unassembled WGS sequence"/>
</dbReference>